<evidence type="ECO:0000256" key="1">
    <source>
        <dbReference type="ARBA" id="ARBA00023015"/>
    </source>
</evidence>
<dbReference type="InterPro" id="IPR011991">
    <property type="entry name" value="ArsR-like_HTH"/>
</dbReference>
<dbReference type="InterPro" id="IPR019888">
    <property type="entry name" value="Tscrpt_reg_AsnC-like"/>
</dbReference>
<dbReference type="EMBL" id="JHEM01000021">
    <property type="protein sequence ID" value="KCB23312.1"/>
    <property type="molecule type" value="Genomic_DNA"/>
</dbReference>
<dbReference type="InterPro" id="IPR036390">
    <property type="entry name" value="WH_DNA-bd_sf"/>
</dbReference>
<dbReference type="PROSITE" id="PS00519">
    <property type="entry name" value="HTH_ASNC_1"/>
    <property type="match status" value="1"/>
</dbReference>
<reference evidence="5 6" key="1">
    <citation type="submission" date="2014-03" db="EMBL/GenBank/DDBJ databases">
        <title>Genome sequence of Bordetella hinzii.</title>
        <authorList>
            <person name="Register K."/>
            <person name="Harvill E."/>
            <person name="Goodfield L.L."/>
            <person name="Ivanov Y.V."/>
            <person name="Meyer J.A."/>
            <person name="Muse S.J."/>
            <person name="Jacobs N."/>
            <person name="Bendor L."/>
            <person name="Smallridge W.E."/>
            <person name="Brinkac L.M."/>
            <person name="Sanka R."/>
            <person name="Kim M."/>
            <person name="Losada L."/>
        </authorList>
    </citation>
    <scope>NUCLEOTIDE SEQUENCE [LARGE SCALE GENOMIC DNA]</scope>
    <source>
        <strain evidence="5 6">OH87 BAL007II</strain>
    </source>
</reference>
<dbReference type="InterPro" id="IPR011008">
    <property type="entry name" value="Dimeric_a/b-barrel"/>
</dbReference>
<sequence>MEKKSQDLRKMTLDTIDLKMLALLQKEGRLSNQQLAERVALSPSACLRRLRALEDSGVILGYQAIVDPARTGLPFEAIVHVSLDQSQPGWHEAFVARLADWPEVHEASIVSGASNYILQVRTADLEAFSGFVVDKLNRVHGVREICSHIVMRKVKAPGKPASRG</sequence>
<dbReference type="PROSITE" id="PS50956">
    <property type="entry name" value="HTH_ASNC_2"/>
    <property type="match status" value="1"/>
</dbReference>
<evidence type="ECO:0000256" key="3">
    <source>
        <dbReference type="ARBA" id="ARBA00023163"/>
    </source>
</evidence>
<evidence type="ECO:0000313" key="6">
    <source>
        <dbReference type="Proteomes" id="UP000025748"/>
    </source>
</evidence>
<dbReference type="InterPro" id="IPR036388">
    <property type="entry name" value="WH-like_DNA-bd_sf"/>
</dbReference>
<dbReference type="SUPFAM" id="SSF46785">
    <property type="entry name" value="Winged helix' DNA-binding domain"/>
    <property type="match status" value="1"/>
</dbReference>
<dbReference type="Pfam" id="PF01037">
    <property type="entry name" value="AsnC_trans_reg"/>
    <property type="match status" value="1"/>
</dbReference>
<dbReference type="CDD" id="cd00090">
    <property type="entry name" value="HTH_ARSR"/>
    <property type="match status" value="1"/>
</dbReference>
<dbReference type="Proteomes" id="UP000025748">
    <property type="component" value="Unassembled WGS sequence"/>
</dbReference>
<dbReference type="Gene3D" id="3.30.70.920">
    <property type="match status" value="1"/>
</dbReference>
<dbReference type="Gene3D" id="1.10.10.10">
    <property type="entry name" value="Winged helix-like DNA-binding domain superfamily/Winged helix DNA-binding domain"/>
    <property type="match status" value="1"/>
</dbReference>
<feature type="domain" description="HTH asnC-type" evidence="4">
    <location>
        <begin position="13"/>
        <end position="74"/>
    </location>
</feature>
<dbReference type="InterPro" id="IPR019887">
    <property type="entry name" value="Tscrpt_reg_AsnC/Lrp_C"/>
</dbReference>
<dbReference type="Pfam" id="PF13412">
    <property type="entry name" value="HTH_24"/>
    <property type="match status" value="1"/>
</dbReference>
<dbReference type="PANTHER" id="PTHR30154:SF46">
    <property type="entry name" value="TRANSCRIPTIONAL REGULATORY PROTEIN"/>
    <property type="match status" value="1"/>
</dbReference>
<evidence type="ECO:0000259" key="4">
    <source>
        <dbReference type="PROSITE" id="PS50956"/>
    </source>
</evidence>
<dbReference type="InterPro" id="IPR019885">
    <property type="entry name" value="Tscrpt_reg_HTH_AsnC-type_CS"/>
</dbReference>
<dbReference type="SUPFAM" id="SSF54909">
    <property type="entry name" value="Dimeric alpha+beta barrel"/>
    <property type="match status" value="1"/>
</dbReference>
<dbReference type="SMART" id="SM00344">
    <property type="entry name" value="HTH_ASNC"/>
    <property type="match status" value="1"/>
</dbReference>
<accession>A0ABR4QZ11</accession>
<name>A0ABR4QZ11_9BORD</name>
<proteinExistence type="predicted"/>
<comment type="caution">
    <text evidence="5">The sequence shown here is derived from an EMBL/GenBank/DDBJ whole genome shotgun (WGS) entry which is preliminary data.</text>
</comment>
<evidence type="ECO:0000313" key="5">
    <source>
        <dbReference type="EMBL" id="KCB23312.1"/>
    </source>
</evidence>
<evidence type="ECO:0000256" key="2">
    <source>
        <dbReference type="ARBA" id="ARBA00023125"/>
    </source>
</evidence>
<keyword evidence="3" id="KW-0804">Transcription</keyword>
<protein>
    <submittedName>
        <fullName evidence="5">Transcriptional regulator, AsnC family</fullName>
    </submittedName>
</protein>
<keyword evidence="2" id="KW-0238">DNA-binding</keyword>
<dbReference type="InterPro" id="IPR000485">
    <property type="entry name" value="AsnC-type_HTH_dom"/>
</dbReference>
<organism evidence="5 6">
    <name type="scientific">Bordetella hinzii OH87 BAL007II</name>
    <dbReference type="NCBI Taxonomy" id="1331262"/>
    <lineage>
        <taxon>Bacteria</taxon>
        <taxon>Pseudomonadati</taxon>
        <taxon>Pseudomonadota</taxon>
        <taxon>Betaproteobacteria</taxon>
        <taxon>Burkholderiales</taxon>
        <taxon>Alcaligenaceae</taxon>
        <taxon>Bordetella</taxon>
    </lineage>
</organism>
<keyword evidence="6" id="KW-1185">Reference proteome</keyword>
<gene>
    <name evidence="5" type="ORF">L544_0241</name>
</gene>
<dbReference type="PANTHER" id="PTHR30154">
    <property type="entry name" value="LEUCINE-RESPONSIVE REGULATORY PROTEIN"/>
    <property type="match status" value="1"/>
</dbReference>
<keyword evidence="1" id="KW-0805">Transcription regulation</keyword>
<dbReference type="PRINTS" id="PR00033">
    <property type="entry name" value="HTHASNC"/>
</dbReference>